<dbReference type="SFLD" id="SFLDG01140">
    <property type="entry name" value="C2.B:_Phosphomannomutase_and_P"/>
    <property type="match status" value="1"/>
</dbReference>
<dbReference type="Gene3D" id="3.40.50.1000">
    <property type="entry name" value="HAD superfamily/HAD-like"/>
    <property type="match status" value="1"/>
</dbReference>
<dbReference type="PANTHER" id="PTHR10000:SF55">
    <property type="entry name" value="5-AMINO-6-(5-PHOSPHO-D-RIBITYLAMINO)URACIL PHOSPHATASE YCSE"/>
    <property type="match status" value="1"/>
</dbReference>
<evidence type="ECO:0008006" key="3">
    <source>
        <dbReference type="Google" id="ProtNLM"/>
    </source>
</evidence>
<dbReference type="Pfam" id="PF08282">
    <property type="entry name" value="Hydrolase_3"/>
    <property type="match status" value="1"/>
</dbReference>
<dbReference type="SFLD" id="SFLDS00003">
    <property type="entry name" value="Haloacid_Dehalogenase"/>
    <property type="match status" value="1"/>
</dbReference>
<name>A0A1M5UHR6_9CLOT</name>
<reference evidence="1 2" key="1">
    <citation type="submission" date="2016-11" db="EMBL/GenBank/DDBJ databases">
        <authorList>
            <person name="Jaros S."/>
            <person name="Januszkiewicz K."/>
            <person name="Wedrychowicz H."/>
        </authorList>
    </citation>
    <scope>NUCLEOTIDE SEQUENCE [LARGE SCALE GENOMIC DNA]</scope>
    <source>
        <strain evidence="1 2">DSM 6191</strain>
    </source>
</reference>
<proteinExistence type="predicted"/>
<accession>A0A1M5UHR6</accession>
<dbReference type="CDD" id="cd07516">
    <property type="entry name" value="HAD_Pase"/>
    <property type="match status" value="1"/>
</dbReference>
<dbReference type="PROSITE" id="PS01228">
    <property type="entry name" value="COF_1"/>
    <property type="match status" value="1"/>
</dbReference>
<dbReference type="InterPro" id="IPR006379">
    <property type="entry name" value="HAD-SF_hydro_IIB"/>
</dbReference>
<dbReference type="AlphaFoldDB" id="A0A1M5UHR6"/>
<dbReference type="Proteomes" id="UP000184241">
    <property type="component" value="Unassembled WGS sequence"/>
</dbReference>
<dbReference type="RefSeq" id="WP_073016425.1">
    <property type="nucleotide sequence ID" value="NZ_FQXU01000003.1"/>
</dbReference>
<dbReference type="GO" id="GO:0016791">
    <property type="term" value="F:phosphatase activity"/>
    <property type="evidence" value="ECO:0007669"/>
    <property type="project" value="UniProtKB-ARBA"/>
</dbReference>
<organism evidence="1 2">
    <name type="scientific">Clostridium intestinale DSM 6191</name>
    <dbReference type="NCBI Taxonomy" id="1121320"/>
    <lineage>
        <taxon>Bacteria</taxon>
        <taxon>Bacillati</taxon>
        <taxon>Bacillota</taxon>
        <taxon>Clostridia</taxon>
        <taxon>Eubacteriales</taxon>
        <taxon>Clostridiaceae</taxon>
        <taxon>Clostridium</taxon>
    </lineage>
</organism>
<dbReference type="SUPFAM" id="SSF56784">
    <property type="entry name" value="HAD-like"/>
    <property type="match status" value="1"/>
</dbReference>
<gene>
    <name evidence="1" type="ORF">SAMN02745941_00534</name>
</gene>
<dbReference type="GO" id="GO:0005829">
    <property type="term" value="C:cytosol"/>
    <property type="evidence" value="ECO:0007669"/>
    <property type="project" value="TreeGrafter"/>
</dbReference>
<dbReference type="Gene3D" id="3.30.1240.10">
    <property type="match status" value="1"/>
</dbReference>
<dbReference type="InterPro" id="IPR000150">
    <property type="entry name" value="Cof"/>
</dbReference>
<dbReference type="PANTHER" id="PTHR10000">
    <property type="entry name" value="PHOSPHOSERINE PHOSPHATASE"/>
    <property type="match status" value="1"/>
</dbReference>
<evidence type="ECO:0000313" key="1">
    <source>
        <dbReference type="EMBL" id="SHH62602.1"/>
    </source>
</evidence>
<dbReference type="NCBIfam" id="TIGR00099">
    <property type="entry name" value="Cof-subfamily"/>
    <property type="match status" value="1"/>
</dbReference>
<dbReference type="NCBIfam" id="TIGR01484">
    <property type="entry name" value="HAD-SF-IIB"/>
    <property type="match status" value="1"/>
</dbReference>
<dbReference type="InterPro" id="IPR036412">
    <property type="entry name" value="HAD-like_sf"/>
</dbReference>
<dbReference type="GO" id="GO:0000287">
    <property type="term" value="F:magnesium ion binding"/>
    <property type="evidence" value="ECO:0007669"/>
    <property type="project" value="TreeGrafter"/>
</dbReference>
<dbReference type="InterPro" id="IPR023214">
    <property type="entry name" value="HAD_sf"/>
</dbReference>
<dbReference type="EMBL" id="FQXU01000003">
    <property type="protein sequence ID" value="SHH62602.1"/>
    <property type="molecule type" value="Genomic_DNA"/>
</dbReference>
<evidence type="ECO:0000313" key="2">
    <source>
        <dbReference type="Proteomes" id="UP000184241"/>
    </source>
</evidence>
<protein>
    <recommendedName>
        <fullName evidence="3">Cof subfamily of IIB subfamily of haloacid dehalogenase superfamily/HAD-superfamily hydrolase, subfamily IIB</fullName>
    </recommendedName>
</protein>
<sequence>MIKVVVTDMDGTLLNEKHEVSKASLEAIQKLYKKDIRFIISTGRHYKGTMSTLEKHNLKCDYIVASGAEVRDQESKVLKQVPMDHSSFEDILDRIKDFPVTARFCSDQYDYAIGSEEEVKESLILEARHFFYDGSQEDIESLPEFKQRLDHVKCISSVEDLRKDNISIYKIFIFSQDESIILEIDKSLSDVEGIVSASSFASNLELTHINAQKGIALKEYIEILGYNMDEVMVLGDSMNDYSMLSMDFGATVAMENSMEQIKKVCKYMTKSNEEEGFAYAVEKMLNDELEELRIK</sequence>